<dbReference type="AlphaFoldDB" id="A0AAV4UYR8"/>
<accession>A0AAV4UYR8</accession>
<organism evidence="1 2">
    <name type="scientific">Caerostris extrusa</name>
    <name type="common">Bark spider</name>
    <name type="synonym">Caerostris bankana</name>
    <dbReference type="NCBI Taxonomy" id="172846"/>
    <lineage>
        <taxon>Eukaryota</taxon>
        <taxon>Metazoa</taxon>
        <taxon>Ecdysozoa</taxon>
        <taxon>Arthropoda</taxon>
        <taxon>Chelicerata</taxon>
        <taxon>Arachnida</taxon>
        <taxon>Araneae</taxon>
        <taxon>Araneomorphae</taxon>
        <taxon>Entelegynae</taxon>
        <taxon>Araneoidea</taxon>
        <taxon>Araneidae</taxon>
        <taxon>Caerostris</taxon>
    </lineage>
</organism>
<evidence type="ECO:0000313" key="1">
    <source>
        <dbReference type="EMBL" id="GIY62888.1"/>
    </source>
</evidence>
<dbReference type="EMBL" id="BPLR01013680">
    <property type="protein sequence ID" value="GIY62888.1"/>
    <property type="molecule type" value="Genomic_DNA"/>
</dbReference>
<proteinExistence type="predicted"/>
<reference evidence="1 2" key="1">
    <citation type="submission" date="2021-06" db="EMBL/GenBank/DDBJ databases">
        <title>Caerostris extrusa draft genome.</title>
        <authorList>
            <person name="Kono N."/>
            <person name="Arakawa K."/>
        </authorList>
    </citation>
    <scope>NUCLEOTIDE SEQUENCE [LARGE SCALE GENOMIC DNA]</scope>
</reference>
<sequence>MVSRDAYKTLDLVTVHLVTGVYLVLGLLNTGNDSESTIDQPFSITTAESHSVTLIATTPSFWLTPRSAVLPITAQPIRKLSFSTLRLALAPKKERLQRHSSKVIHKYHAKKKKR</sequence>
<comment type="caution">
    <text evidence="1">The sequence shown here is derived from an EMBL/GenBank/DDBJ whole genome shotgun (WGS) entry which is preliminary data.</text>
</comment>
<dbReference type="Proteomes" id="UP001054945">
    <property type="component" value="Unassembled WGS sequence"/>
</dbReference>
<keyword evidence="2" id="KW-1185">Reference proteome</keyword>
<gene>
    <name evidence="1" type="ORF">CEXT_56551</name>
</gene>
<name>A0AAV4UYR8_CAEEX</name>
<protein>
    <submittedName>
        <fullName evidence="1">Uncharacterized protein</fullName>
    </submittedName>
</protein>
<evidence type="ECO:0000313" key="2">
    <source>
        <dbReference type="Proteomes" id="UP001054945"/>
    </source>
</evidence>